<name>A0A3N3ZP63_9MICC</name>
<dbReference type="RefSeq" id="WP_123825330.1">
    <property type="nucleotide sequence ID" value="NZ_RKMF01000010.1"/>
</dbReference>
<proteinExistence type="predicted"/>
<evidence type="ECO:0000313" key="1">
    <source>
        <dbReference type="EMBL" id="ROZ62773.1"/>
    </source>
</evidence>
<dbReference type="AlphaFoldDB" id="A0A3N3ZP63"/>
<accession>A0A3N3ZP63</accession>
<comment type="caution">
    <text evidence="1">The sequence shown here is derived from an EMBL/GenBank/DDBJ whole genome shotgun (WGS) entry which is preliminary data.</text>
</comment>
<organism evidence="1 2">
    <name type="scientific">Kocuria soli</name>
    <dbReference type="NCBI Taxonomy" id="2485125"/>
    <lineage>
        <taxon>Bacteria</taxon>
        <taxon>Bacillati</taxon>
        <taxon>Actinomycetota</taxon>
        <taxon>Actinomycetes</taxon>
        <taxon>Micrococcales</taxon>
        <taxon>Micrococcaceae</taxon>
        <taxon>Kocuria</taxon>
    </lineage>
</organism>
<dbReference type="Proteomes" id="UP000270616">
    <property type="component" value="Unassembled WGS sequence"/>
</dbReference>
<keyword evidence="2" id="KW-1185">Reference proteome</keyword>
<evidence type="ECO:0000313" key="2">
    <source>
        <dbReference type="Proteomes" id="UP000270616"/>
    </source>
</evidence>
<sequence length="114" mass="11973">MMTTNPTACLTCRPDPLTAAICQACALSPGANDDMSCSPGHPRQLCLWCAAVAPAVAAHAGKKPRSGEALTAADYTRWAEATIDTDDGEIAWQYLANWHARDSYAPLPALGLSA</sequence>
<reference evidence="1 2" key="1">
    <citation type="submission" date="2018-10" db="EMBL/GenBank/DDBJ databases">
        <title>Kocuria sp. M5W7-7, whole genome shotgun sequence.</title>
        <authorList>
            <person name="Tuo L."/>
        </authorList>
    </citation>
    <scope>NUCLEOTIDE SEQUENCE [LARGE SCALE GENOMIC DNA]</scope>
    <source>
        <strain evidence="1 2">M5W7-7</strain>
    </source>
</reference>
<dbReference type="EMBL" id="RKMF01000010">
    <property type="protein sequence ID" value="ROZ62773.1"/>
    <property type="molecule type" value="Genomic_DNA"/>
</dbReference>
<gene>
    <name evidence="1" type="ORF">EDL96_08285</name>
</gene>
<protein>
    <submittedName>
        <fullName evidence="1">Uncharacterized protein</fullName>
    </submittedName>
</protein>